<gene>
    <name evidence="1" type="ORF">BJ508DRAFT_411226</name>
</gene>
<dbReference type="EMBL" id="ML119649">
    <property type="protein sequence ID" value="RPA86548.1"/>
    <property type="molecule type" value="Genomic_DNA"/>
</dbReference>
<name>A0A3N4IP81_ASCIM</name>
<protein>
    <submittedName>
        <fullName evidence="1">Uncharacterized protein</fullName>
    </submittedName>
</protein>
<keyword evidence="2" id="KW-1185">Reference proteome</keyword>
<reference evidence="1 2" key="1">
    <citation type="journal article" date="2018" name="Nat. Ecol. Evol.">
        <title>Pezizomycetes genomes reveal the molecular basis of ectomycorrhizal truffle lifestyle.</title>
        <authorList>
            <person name="Murat C."/>
            <person name="Payen T."/>
            <person name="Noel B."/>
            <person name="Kuo A."/>
            <person name="Morin E."/>
            <person name="Chen J."/>
            <person name="Kohler A."/>
            <person name="Krizsan K."/>
            <person name="Balestrini R."/>
            <person name="Da Silva C."/>
            <person name="Montanini B."/>
            <person name="Hainaut M."/>
            <person name="Levati E."/>
            <person name="Barry K.W."/>
            <person name="Belfiori B."/>
            <person name="Cichocki N."/>
            <person name="Clum A."/>
            <person name="Dockter R.B."/>
            <person name="Fauchery L."/>
            <person name="Guy J."/>
            <person name="Iotti M."/>
            <person name="Le Tacon F."/>
            <person name="Lindquist E.A."/>
            <person name="Lipzen A."/>
            <person name="Malagnac F."/>
            <person name="Mello A."/>
            <person name="Molinier V."/>
            <person name="Miyauchi S."/>
            <person name="Poulain J."/>
            <person name="Riccioni C."/>
            <person name="Rubini A."/>
            <person name="Sitrit Y."/>
            <person name="Splivallo R."/>
            <person name="Traeger S."/>
            <person name="Wang M."/>
            <person name="Zifcakova L."/>
            <person name="Wipf D."/>
            <person name="Zambonelli A."/>
            <person name="Paolocci F."/>
            <person name="Nowrousian M."/>
            <person name="Ottonello S."/>
            <person name="Baldrian P."/>
            <person name="Spatafora J.W."/>
            <person name="Henrissat B."/>
            <person name="Nagy L.G."/>
            <person name="Aury J.M."/>
            <person name="Wincker P."/>
            <person name="Grigoriev I.V."/>
            <person name="Bonfante P."/>
            <person name="Martin F.M."/>
        </authorList>
    </citation>
    <scope>NUCLEOTIDE SEQUENCE [LARGE SCALE GENOMIC DNA]</scope>
    <source>
        <strain evidence="1 2">RN42</strain>
    </source>
</reference>
<evidence type="ECO:0000313" key="1">
    <source>
        <dbReference type="EMBL" id="RPA86548.1"/>
    </source>
</evidence>
<sequence length="236" mass="27212">MADNNSFDPPHAANSTSSLTFLTLPPEIHVQIFTFLTPEYSQPLRGLINLLYALAPHSSRCSNSEPSSETENAKRWTVIQSLPPRSTARVHELYSYLTHFLFAKTLRTQLPNFQPDDEAADEDDISVFWSISTMIKKWVSQTLGDILDFQMKLSDTGDSFNVWLKRKFEVEFWQGVWAAWDDGLTDSEKEMYAKHTEWIERKLEKKVVKRSRTGLMSLMAERRERRQGDGAAQMTD</sequence>
<organism evidence="1 2">
    <name type="scientific">Ascobolus immersus RN42</name>
    <dbReference type="NCBI Taxonomy" id="1160509"/>
    <lineage>
        <taxon>Eukaryota</taxon>
        <taxon>Fungi</taxon>
        <taxon>Dikarya</taxon>
        <taxon>Ascomycota</taxon>
        <taxon>Pezizomycotina</taxon>
        <taxon>Pezizomycetes</taxon>
        <taxon>Pezizales</taxon>
        <taxon>Ascobolaceae</taxon>
        <taxon>Ascobolus</taxon>
    </lineage>
</organism>
<proteinExistence type="predicted"/>
<evidence type="ECO:0000313" key="2">
    <source>
        <dbReference type="Proteomes" id="UP000275078"/>
    </source>
</evidence>
<dbReference type="AlphaFoldDB" id="A0A3N4IP81"/>
<accession>A0A3N4IP81</accession>
<dbReference type="Proteomes" id="UP000275078">
    <property type="component" value="Unassembled WGS sequence"/>
</dbReference>